<dbReference type="AlphaFoldDB" id="A0A1F7YM71"/>
<dbReference type="PANTHER" id="PTHR34070:SF1">
    <property type="entry name" value="DNA ALKYLATION REPAIR PROTEIN"/>
    <property type="match status" value="1"/>
</dbReference>
<evidence type="ECO:0000313" key="1">
    <source>
        <dbReference type="EMBL" id="OGM27708.1"/>
    </source>
</evidence>
<organism evidence="1 2">
    <name type="scientific">Candidatus Woesebacteria bacterium RIFCSPHIGHO2_01_FULL_39_28</name>
    <dbReference type="NCBI Taxonomy" id="1802496"/>
    <lineage>
        <taxon>Bacteria</taxon>
        <taxon>Candidatus Woeseibacteriota</taxon>
    </lineage>
</organism>
<dbReference type="InterPro" id="IPR014825">
    <property type="entry name" value="DNA_alkylation"/>
</dbReference>
<dbReference type="EMBL" id="MGGI01000003">
    <property type="protein sequence ID" value="OGM27708.1"/>
    <property type="molecule type" value="Genomic_DNA"/>
</dbReference>
<proteinExistence type="predicted"/>
<accession>A0A1F7YM71</accession>
<gene>
    <name evidence="1" type="ORF">A2627_04685</name>
</gene>
<dbReference type="Proteomes" id="UP000178851">
    <property type="component" value="Unassembled WGS sequence"/>
</dbReference>
<evidence type="ECO:0000313" key="2">
    <source>
        <dbReference type="Proteomes" id="UP000178851"/>
    </source>
</evidence>
<name>A0A1F7YM71_9BACT</name>
<comment type="caution">
    <text evidence="1">The sequence shown here is derived from an EMBL/GenBank/DDBJ whole genome shotgun (WGS) entry which is preliminary data.</text>
</comment>
<dbReference type="CDD" id="cd06561">
    <property type="entry name" value="AlkD_like"/>
    <property type="match status" value="1"/>
</dbReference>
<dbReference type="SUPFAM" id="SSF48371">
    <property type="entry name" value="ARM repeat"/>
    <property type="match status" value="1"/>
</dbReference>
<dbReference type="Gene3D" id="1.25.10.90">
    <property type="match status" value="1"/>
</dbReference>
<protein>
    <submittedName>
        <fullName evidence="1">DNA alkylation repair protein</fullName>
    </submittedName>
</protein>
<dbReference type="PANTHER" id="PTHR34070">
    <property type="entry name" value="ARMADILLO-TYPE FOLD"/>
    <property type="match status" value="1"/>
</dbReference>
<sequence>MKEVLKELNLLRNPPKAKILQGFFKTGKGEYGEGDLFLGISVPQSRKIAIKYKNLPFSEIQKLLKLRIHEARLIALLILVENFKKADEKTRKVIYEFYLLSTEYINNWDLVDLSAGNIVGNYLEEKDTSILVKLAKSESLWERRIAVISTFDFIMHKNAKETLKIAEILINDKEDLIQKAVGWMLREVGKRVSQEVEEEFLNKYYRTMPRTTLRYAIERFDPKLREKYLKGFI</sequence>
<dbReference type="InterPro" id="IPR016024">
    <property type="entry name" value="ARM-type_fold"/>
</dbReference>
<reference evidence="1 2" key="1">
    <citation type="journal article" date="2016" name="Nat. Commun.">
        <title>Thousands of microbial genomes shed light on interconnected biogeochemical processes in an aquifer system.</title>
        <authorList>
            <person name="Anantharaman K."/>
            <person name="Brown C.T."/>
            <person name="Hug L.A."/>
            <person name="Sharon I."/>
            <person name="Castelle C.J."/>
            <person name="Probst A.J."/>
            <person name="Thomas B.C."/>
            <person name="Singh A."/>
            <person name="Wilkins M.J."/>
            <person name="Karaoz U."/>
            <person name="Brodie E.L."/>
            <person name="Williams K.H."/>
            <person name="Hubbard S.S."/>
            <person name="Banfield J.F."/>
        </authorList>
    </citation>
    <scope>NUCLEOTIDE SEQUENCE [LARGE SCALE GENOMIC DNA]</scope>
</reference>
<dbReference type="Pfam" id="PF08713">
    <property type="entry name" value="DNA_alkylation"/>
    <property type="match status" value="1"/>
</dbReference>